<gene>
    <name evidence="2" type="ORF">Q4F19_13970</name>
</gene>
<keyword evidence="3" id="KW-1185">Reference proteome</keyword>
<keyword evidence="1" id="KW-0812">Transmembrane</keyword>
<keyword evidence="1" id="KW-0472">Membrane</keyword>
<feature type="transmembrane region" description="Helical" evidence="1">
    <location>
        <begin position="45"/>
        <end position="63"/>
    </location>
</feature>
<accession>A0ABT8YB01</accession>
<dbReference type="Proteomes" id="UP001169764">
    <property type="component" value="Unassembled WGS sequence"/>
</dbReference>
<keyword evidence="1" id="KW-1133">Transmembrane helix</keyword>
<evidence type="ECO:0000313" key="3">
    <source>
        <dbReference type="Proteomes" id="UP001169764"/>
    </source>
</evidence>
<protein>
    <submittedName>
        <fullName evidence="2">DUF2834 domain-containing protein</fullName>
    </submittedName>
</protein>
<name>A0ABT8YB01_9SPHN</name>
<reference evidence="2" key="1">
    <citation type="submission" date="2023-07" db="EMBL/GenBank/DDBJ databases">
        <authorList>
            <person name="Kim M."/>
        </authorList>
    </citation>
    <scope>NUCLEOTIDE SEQUENCE</scope>
    <source>
        <strain evidence="2">BIUV-7</strain>
    </source>
</reference>
<feature type="transmembrane region" description="Helical" evidence="1">
    <location>
        <begin position="5"/>
        <end position="25"/>
    </location>
</feature>
<evidence type="ECO:0000313" key="2">
    <source>
        <dbReference type="EMBL" id="MDO6415495.1"/>
    </source>
</evidence>
<dbReference type="EMBL" id="JAUOTP010000006">
    <property type="protein sequence ID" value="MDO6415495.1"/>
    <property type="molecule type" value="Genomic_DNA"/>
</dbReference>
<feature type="transmembrane region" description="Helical" evidence="1">
    <location>
        <begin position="75"/>
        <end position="96"/>
    </location>
</feature>
<proteinExistence type="predicted"/>
<dbReference type="Pfam" id="PF11196">
    <property type="entry name" value="DUF2834"/>
    <property type="match status" value="1"/>
</dbReference>
<comment type="caution">
    <text evidence="2">The sequence shown here is derived from an EMBL/GenBank/DDBJ whole genome shotgun (WGS) entry which is preliminary data.</text>
</comment>
<evidence type="ECO:0000256" key="1">
    <source>
        <dbReference type="SAM" id="Phobius"/>
    </source>
</evidence>
<sequence length="103" mass="11287">MARIYWLLAVLGTMIPLAAFLPWLAAHGLDVPLLLADLFANRVSAFFGLDVIVSAVVLILFVAVEGRRLGMRRRWLPVVATCLIGVSCGLPLFLALREAARTR</sequence>
<dbReference type="RefSeq" id="WP_303543549.1">
    <property type="nucleotide sequence ID" value="NZ_JAUOTP010000006.1"/>
</dbReference>
<dbReference type="InterPro" id="IPR021362">
    <property type="entry name" value="DUF2834"/>
</dbReference>
<organism evidence="2 3">
    <name type="scientific">Sphingomonas natans</name>
    <dbReference type="NCBI Taxonomy" id="3063330"/>
    <lineage>
        <taxon>Bacteria</taxon>
        <taxon>Pseudomonadati</taxon>
        <taxon>Pseudomonadota</taxon>
        <taxon>Alphaproteobacteria</taxon>
        <taxon>Sphingomonadales</taxon>
        <taxon>Sphingomonadaceae</taxon>
        <taxon>Sphingomonas</taxon>
    </lineage>
</organism>